<dbReference type="RefSeq" id="WP_023789234.1">
    <property type="nucleotide sequence ID" value="NC_022998.1"/>
</dbReference>
<dbReference type="KEGG" id="sapi:SAPIS_v1c04480"/>
<protein>
    <submittedName>
        <fullName evidence="1">Uncharacterized protein</fullName>
    </submittedName>
</protein>
<dbReference type="OrthoDB" id="391587at2"/>
<evidence type="ECO:0000313" key="2">
    <source>
        <dbReference type="Proteomes" id="UP000018550"/>
    </source>
</evidence>
<sequence length="439" mass="51061">MKKKIIRSRYLLPITLSGVLTIPLFSSVSLIKQYMDSNNNKNLNSLSNLLDFKDIPLEPSYRSSLESLAESSNKYSAAYDWNYKVILNNNMIKVIDGDMNFLNADFKAKKPITVKSELTDAIYLGLQVMGHNAPAASELNEIGRYEISNFHALEKKGYSVYLNKVDNNELLEILNIDQEKTYEYEGKTYFKLDNLNETDNIYFKSNSNVVNKETIEKWNGQVVPINLIAVNEEEPKDVLTVYDPNYHRKTVNISILNHISNEFIQYKLWDWNQYNSNEENLQCYIANNLIKIYIEIALSYINFIDPKSNMYNVKAPPLEGIQNVFSHKEGGGGGATPGSLLYYAYKYNSYYDLRIFLFKYDDADSRYIYISYDQNNWIEFEKDINGKDPVIVDEIKNTNNNIENRTKLSFNPWVELNQQIKDFVKKTWNLLLFAMEKMS</sequence>
<dbReference type="EMBL" id="CP006682">
    <property type="protein sequence ID" value="AHB36293.1"/>
    <property type="molecule type" value="Genomic_DNA"/>
</dbReference>
<accession>V5RII7</accession>
<dbReference type="Proteomes" id="UP000018550">
    <property type="component" value="Chromosome"/>
</dbReference>
<dbReference type="AlphaFoldDB" id="V5RII7"/>
<proteinExistence type="predicted"/>
<keyword evidence="2" id="KW-1185">Reference proteome</keyword>
<dbReference type="PATRIC" id="fig|1276258.3.peg.449"/>
<dbReference type="STRING" id="1276258.SAPIS_v1c04480"/>
<organism evidence="1 2">
    <name type="scientific">Spiroplasma apis B31</name>
    <dbReference type="NCBI Taxonomy" id="1276258"/>
    <lineage>
        <taxon>Bacteria</taxon>
        <taxon>Bacillati</taxon>
        <taxon>Mycoplasmatota</taxon>
        <taxon>Mollicutes</taxon>
        <taxon>Entomoplasmatales</taxon>
        <taxon>Spiroplasmataceae</taxon>
        <taxon>Spiroplasma</taxon>
    </lineage>
</organism>
<evidence type="ECO:0000313" key="1">
    <source>
        <dbReference type="EMBL" id="AHB36293.1"/>
    </source>
</evidence>
<gene>
    <name evidence="1" type="ORF">SAPIS_v1c04480</name>
</gene>
<reference evidence="1 2" key="1">
    <citation type="journal article" date="2014" name="Genome Announc.">
        <title>Complete Genome Sequence of Spiroplasma apis B31T (ATCC 33834), a Bacterium Associated with May Disease of Honeybees (Apis mellifera).</title>
        <authorList>
            <person name="Ku C."/>
            <person name="Lo W.S."/>
            <person name="Chen L.L."/>
            <person name="Kuo C.H."/>
        </authorList>
    </citation>
    <scope>NUCLEOTIDE SEQUENCE [LARGE SCALE GENOMIC DNA]</scope>
    <source>
        <strain evidence="1">B31</strain>
    </source>
</reference>
<name>V5RII7_SPIAP</name>
<dbReference type="HOGENOM" id="CLU_623894_0_0_14"/>